<reference evidence="6 7" key="1">
    <citation type="submission" date="2019-07" db="EMBL/GenBank/DDBJ databases">
        <title>Gilliamella genomes.</title>
        <authorList>
            <person name="Zheng H."/>
        </authorList>
    </citation>
    <scope>NUCLEOTIDE SEQUENCE [LARGE SCALE GENOMIC DNA]</scope>
    <source>
        <strain evidence="6 7">W8127</strain>
    </source>
</reference>
<feature type="domain" description="Carbohydrate kinase FGGY N-terminal" evidence="4">
    <location>
        <begin position="2"/>
        <end position="241"/>
    </location>
</feature>
<evidence type="ECO:0000259" key="5">
    <source>
        <dbReference type="Pfam" id="PF02782"/>
    </source>
</evidence>
<dbReference type="Pfam" id="PF02782">
    <property type="entry name" value="FGGY_C"/>
    <property type="match status" value="1"/>
</dbReference>
<dbReference type="SUPFAM" id="SSF53067">
    <property type="entry name" value="Actin-like ATPase domain"/>
    <property type="match status" value="2"/>
</dbReference>
<keyword evidence="2" id="KW-0808">Transferase</keyword>
<evidence type="ECO:0008006" key="8">
    <source>
        <dbReference type="Google" id="ProtNLM"/>
    </source>
</evidence>
<evidence type="ECO:0000256" key="2">
    <source>
        <dbReference type="ARBA" id="ARBA00022679"/>
    </source>
</evidence>
<keyword evidence="3" id="KW-0418">Kinase</keyword>
<dbReference type="InterPro" id="IPR050406">
    <property type="entry name" value="FGGY_Carb_Kinase"/>
</dbReference>
<comment type="similarity">
    <text evidence="1">Belongs to the FGGY kinase family.</text>
</comment>
<sequence>MYSIGVDIGTTNCKLCVFELPSLKLVNSFSFVTPKVITKYGSDFDITELYNQLEKGIIEIIGSLSDPEQVKNIAIASVGESGVLIDEKGDVVGPAITWYDTRTKNNLADINTKFSDDELYTITGIPIHSNYSLTKILWIKENCDINLNKVKWLCIAEYIAYKLTDVKKAEPSLASRTLVYDLKNHCWSEKISSIFKINNLFSDFVQSGKNIEKLKSSLASKLNCSQPIYVSIGGHDHMCGSIAARLKSGEILNSTGTTEGLLLLLKQANFDKSFLDSHLSNGQYVIDDLYTLYASLPSAGYSIEWFKRTYCVSNEDFDLLIESLFNKLSDINYIKQKLNIFIPHLRGSGPPKRNIDSKGLWYGFAENSSLQDTLLAIFQGLCFELKNILITIEKLTSTHHPIIKVIGAAAKNPVWLQLKADILGREIVSCNIKEAVCKGAVMLAGYQNHYLDKDIDNQFENQIVRYMPNQQITQYYDQVFNNYYQPFYDLKTQLEFHRKKGN</sequence>
<dbReference type="GO" id="GO:0005975">
    <property type="term" value="P:carbohydrate metabolic process"/>
    <property type="evidence" value="ECO:0007669"/>
    <property type="project" value="InterPro"/>
</dbReference>
<dbReference type="PANTHER" id="PTHR43095:SF5">
    <property type="entry name" value="XYLULOSE KINASE"/>
    <property type="match status" value="1"/>
</dbReference>
<dbReference type="CDD" id="cd07773">
    <property type="entry name" value="ASKHA_NBD_FGGY_FK"/>
    <property type="match status" value="1"/>
</dbReference>
<dbReference type="RefSeq" id="WP_144091830.1">
    <property type="nucleotide sequence ID" value="NZ_CAMLBV010000002.1"/>
</dbReference>
<dbReference type="AlphaFoldDB" id="A0A556SQ33"/>
<evidence type="ECO:0000313" key="7">
    <source>
        <dbReference type="Proteomes" id="UP000319483"/>
    </source>
</evidence>
<dbReference type="PANTHER" id="PTHR43095">
    <property type="entry name" value="SUGAR KINASE"/>
    <property type="match status" value="1"/>
</dbReference>
<accession>A0A556SQ33</accession>
<evidence type="ECO:0000259" key="4">
    <source>
        <dbReference type="Pfam" id="PF00370"/>
    </source>
</evidence>
<dbReference type="Pfam" id="PF00370">
    <property type="entry name" value="FGGY_N"/>
    <property type="match status" value="1"/>
</dbReference>
<dbReference type="InterPro" id="IPR018485">
    <property type="entry name" value="FGGY_C"/>
</dbReference>
<evidence type="ECO:0000313" key="6">
    <source>
        <dbReference type="EMBL" id="TSK03249.1"/>
    </source>
</evidence>
<protein>
    <recommendedName>
        <fullName evidence="8">Carbohydrate kinase</fullName>
    </recommendedName>
</protein>
<dbReference type="InterPro" id="IPR018484">
    <property type="entry name" value="FGGY_N"/>
</dbReference>
<evidence type="ECO:0000256" key="1">
    <source>
        <dbReference type="ARBA" id="ARBA00009156"/>
    </source>
</evidence>
<dbReference type="GO" id="GO:0016301">
    <property type="term" value="F:kinase activity"/>
    <property type="evidence" value="ECO:0007669"/>
    <property type="project" value="UniProtKB-KW"/>
</dbReference>
<dbReference type="InterPro" id="IPR043129">
    <property type="entry name" value="ATPase_NBD"/>
</dbReference>
<organism evidence="6 7">
    <name type="scientific">Gilliamella apicola</name>
    <dbReference type="NCBI Taxonomy" id="1196095"/>
    <lineage>
        <taxon>Bacteria</taxon>
        <taxon>Pseudomonadati</taxon>
        <taxon>Pseudomonadota</taxon>
        <taxon>Gammaproteobacteria</taxon>
        <taxon>Orbales</taxon>
        <taxon>Orbaceae</taxon>
        <taxon>Gilliamella</taxon>
    </lineage>
</organism>
<evidence type="ECO:0000256" key="3">
    <source>
        <dbReference type="ARBA" id="ARBA00022777"/>
    </source>
</evidence>
<gene>
    <name evidence="6" type="ORF">FPQ15_06175</name>
</gene>
<name>A0A556SQ33_9GAMM</name>
<dbReference type="PIRSF" id="PIRSF000538">
    <property type="entry name" value="GlpK"/>
    <property type="match status" value="1"/>
</dbReference>
<dbReference type="Proteomes" id="UP000319483">
    <property type="component" value="Unassembled WGS sequence"/>
</dbReference>
<dbReference type="Gene3D" id="3.30.420.40">
    <property type="match status" value="2"/>
</dbReference>
<feature type="domain" description="Carbohydrate kinase FGGY C-terminal" evidence="5">
    <location>
        <begin position="253"/>
        <end position="446"/>
    </location>
</feature>
<comment type="caution">
    <text evidence="6">The sequence shown here is derived from an EMBL/GenBank/DDBJ whole genome shotgun (WGS) entry which is preliminary data.</text>
</comment>
<proteinExistence type="inferred from homology"/>
<dbReference type="InterPro" id="IPR000577">
    <property type="entry name" value="Carb_kinase_FGGY"/>
</dbReference>
<dbReference type="EMBL" id="VMHM01000007">
    <property type="protein sequence ID" value="TSK03249.1"/>
    <property type="molecule type" value="Genomic_DNA"/>
</dbReference>